<dbReference type="AlphaFoldDB" id="A0A7W8AA94"/>
<dbReference type="Proteomes" id="UP000568380">
    <property type="component" value="Unassembled WGS sequence"/>
</dbReference>
<evidence type="ECO:0000313" key="2">
    <source>
        <dbReference type="EMBL" id="MBB5081934.1"/>
    </source>
</evidence>
<feature type="chain" id="PRO_5039167683" description="DUF192 domain-containing protein" evidence="1">
    <location>
        <begin position="24"/>
        <end position="144"/>
    </location>
</feature>
<keyword evidence="1" id="KW-0732">Signal</keyword>
<comment type="caution">
    <text evidence="2">The sequence shown here is derived from an EMBL/GenBank/DDBJ whole genome shotgun (WGS) entry which is preliminary data.</text>
</comment>
<evidence type="ECO:0000256" key="1">
    <source>
        <dbReference type="SAM" id="SignalP"/>
    </source>
</evidence>
<protein>
    <recommendedName>
        <fullName evidence="4">DUF192 domain-containing protein</fullName>
    </recommendedName>
</protein>
<accession>A0A7W8AA94</accession>
<proteinExistence type="predicted"/>
<sequence length="144" mass="14594">MSADPRRAAVALFTAALALSGCAATDKASTGPKVSPATVEKLAGSELSKLTLTGKAVERLGIQVARALQSGKLLAVPYSAVVYDTKGQAWLFVNPAPGTYQRAQITVESMKDGTAYLTAGPPAGTPVVSTGAAELYGAELGIGK</sequence>
<dbReference type="Gene3D" id="2.40.420.20">
    <property type="match status" value="1"/>
</dbReference>
<organism evidence="2 3">
    <name type="scientific">Nonomuraea endophytica</name>
    <dbReference type="NCBI Taxonomy" id="714136"/>
    <lineage>
        <taxon>Bacteria</taxon>
        <taxon>Bacillati</taxon>
        <taxon>Actinomycetota</taxon>
        <taxon>Actinomycetes</taxon>
        <taxon>Streptosporangiales</taxon>
        <taxon>Streptosporangiaceae</taxon>
        <taxon>Nonomuraea</taxon>
    </lineage>
</organism>
<gene>
    <name evidence="2" type="ORF">HNR40_007429</name>
</gene>
<feature type="signal peptide" evidence="1">
    <location>
        <begin position="1"/>
        <end position="23"/>
    </location>
</feature>
<dbReference type="EMBL" id="JACHIN010000012">
    <property type="protein sequence ID" value="MBB5081934.1"/>
    <property type="molecule type" value="Genomic_DNA"/>
</dbReference>
<evidence type="ECO:0000313" key="3">
    <source>
        <dbReference type="Proteomes" id="UP000568380"/>
    </source>
</evidence>
<dbReference type="PROSITE" id="PS51257">
    <property type="entry name" value="PROKAR_LIPOPROTEIN"/>
    <property type="match status" value="1"/>
</dbReference>
<name>A0A7W8AA94_9ACTN</name>
<reference evidence="2 3" key="1">
    <citation type="submission" date="2020-08" db="EMBL/GenBank/DDBJ databases">
        <title>Genomic Encyclopedia of Type Strains, Phase IV (KMG-IV): sequencing the most valuable type-strain genomes for metagenomic binning, comparative biology and taxonomic classification.</title>
        <authorList>
            <person name="Goeker M."/>
        </authorList>
    </citation>
    <scope>NUCLEOTIDE SEQUENCE [LARGE SCALE GENOMIC DNA]</scope>
    <source>
        <strain evidence="2 3">DSM 45385</strain>
    </source>
</reference>
<keyword evidence="3" id="KW-1185">Reference proteome</keyword>
<dbReference type="RefSeq" id="WP_184969718.1">
    <property type="nucleotide sequence ID" value="NZ_JACHIN010000012.1"/>
</dbReference>
<evidence type="ECO:0008006" key="4">
    <source>
        <dbReference type="Google" id="ProtNLM"/>
    </source>
</evidence>